<dbReference type="EMBL" id="JAUTXU010000006">
    <property type="protein sequence ID" value="KAK3724097.1"/>
    <property type="molecule type" value="Genomic_DNA"/>
</dbReference>
<reference evidence="1" key="1">
    <citation type="submission" date="2023-07" db="EMBL/GenBank/DDBJ databases">
        <title>Black Yeasts Isolated from many extreme environments.</title>
        <authorList>
            <person name="Coleine C."/>
            <person name="Stajich J.E."/>
            <person name="Selbmann L."/>
        </authorList>
    </citation>
    <scope>NUCLEOTIDE SEQUENCE</scope>
    <source>
        <strain evidence="1">CCFEE 5714</strain>
    </source>
</reference>
<evidence type="ECO:0000313" key="1">
    <source>
        <dbReference type="EMBL" id="KAK3724097.1"/>
    </source>
</evidence>
<gene>
    <name evidence="1" type="ORF">LTR37_001219</name>
</gene>
<organism evidence="1 2">
    <name type="scientific">Vermiconidia calcicola</name>
    <dbReference type="NCBI Taxonomy" id="1690605"/>
    <lineage>
        <taxon>Eukaryota</taxon>
        <taxon>Fungi</taxon>
        <taxon>Dikarya</taxon>
        <taxon>Ascomycota</taxon>
        <taxon>Pezizomycotina</taxon>
        <taxon>Dothideomycetes</taxon>
        <taxon>Dothideomycetidae</taxon>
        <taxon>Mycosphaerellales</taxon>
        <taxon>Extremaceae</taxon>
        <taxon>Vermiconidia</taxon>
    </lineage>
</organism>
<evidence type="ECO:0000313" key="2">
    <source>
        <dbReference type="Proteomes" id="UP001281147"/>
    </source>
</evidence>
<sequence>MATGYVYQPLKTDKEEVRLLVFNKDVAGPGDRLTCSVKHASMYDALLPDFYAISYTWGDTTRRRTILIDGCHVSVPQNAEEALRRSLTHIFGGNSKRQDSLEPTTSGQSVKQEVKIWIDVICIDHSDVREKNEQLAMMRRIYSGAREVLIWLGQDDDMTAWDAIDSIDSVVDQCKSETDDLVNLRKSMWSAEASKLYARFSAGALPASCNLPALRNFYSSPWFTRLWVIQEAVLAKRAICFRGSSSIPLHNVALAAQWMWHRGHGKLTPDESTNAAHVIGIRNATEIWDCLETQYATPKLLGTMLAMAMEFETTNPLDKIYGLLGLLQPWFLRLDMYIVPDYSISRAELYTLATRAAIKDAGSLGVLGIACRAIGSRPDDDGDDLAMPSWVPRYDWTLNFSSGSPYPIRAPLQGACNGSPLRMRDGVAFPNVLTVQGVLVDEIRHERSFPLEAFRNGYKAAGAEIAKAWSLTSKPKPSQDAYGKALETAFAMTLCTGQNAALQDITHDQTFRRHYAAFYEACGDDGTTRLHSKSLGALPDEVVGNAQEYLKAVRQGVSNRKYFITATGRLGIGPKELCRSDKVCLIPGSTAPVVLRKEGGFWKFLGDAYVHGMMDGKFFCELEAHGRLEEKMQWFHIE</sequence>
<name>A0ACC3NWX3_9PEZI</name>
<protein>
    <submittedName>
        <fullName evidence="1">Uncharacterized protein</fullName>
    </submittedName>
</protein>
<dbReference type="Proteomes" id="UP001281147">
    <property type="component" value="Unassembled WGS sequence"/>
</dbReference>
<proteinExistence type="predicted"/>
<keyword evidence="2" id="KW-1185">Reference proteome</keyword>
<accession>A0ACC3NWX3</accession>
<comment type="caution">
    <text evidence="1">The sequence shown here is derived from an EMBL/GenBank/DDBJ whole genome shotgun (WGS) entry which is preliminary data.</text>
</comment>